<feature type="compositionally biased region" description="Basic and acidic residues" evidence="16">
    <location>
        <begin position="558"/>
        <end position="571"/>
    </location>
</feature>
<keyword evidence="8 12" id="KW-0156">Chromatin regulator</keyword>
<evidence type="ECO:0000256" key="12">
    <source>
        <dbReference type="PIRNR" id="PIRNR037911"/>
    </source>
</evidence>
<evidence type="ECO:0000256" key="14">
    <source>
        <dbReference type="PIRSR" id="PIRSR037911-2"/>
    </source>
</evidence>
<keyword evidence="5 14" id="KW-0479">Metal-binding</keyword>
<evidence type="ECO:0000256" key="1">
    <source>
        <dbReference type="ARBA" id="ARBA00004123"/>
    </source>
</evidence>
<dbReference type="CDD" id="cd11681">
    <property type="entry name" value="HDAC_classIIa"/>
    <property type="match status" value="1"/>
</dbReference>
<dbReference type="PRINTS" id="PR01270">
    <property type="entry name" value="HDASUPER"/>
</dbReference>
<comment type="catalytic activity">
    <reaction evidence="12">
        <text>N(6)-acetyl-L-lysyl-[histone] + H2O = L-lysyl-[histone] + acetate</text>
        <dbReference type="Rhea" id="RHEA:58196"/>
        <dbReference type="Rhea" id="RHEA-COMP:9845"/>
        <dbReference type="Rhea" id="RHEA-COMP:11338"/>
        <dbReference type="ChEBI" id="CHEBI:15377"/>
        <dbReference type="ChEBI" id="CHEBI:29969"/>
        <dbReference type="ChEBI" id="CHEBI:30089"/>
        <dbReference type="ChEBI" id="CHEBI:61930"/>
        <dbReference type="EC" id="3.5.1.98"/>
    </reaction>
</comment>
<proteinExistence type="inferred from homology"/>
<evidence type="ECO:0000313" key="20">
    <source>
        <dbReference type="Proteomes" id="UP001186944"/>
    </source>
</evidence>
<dbReference type="AlphaFoldDB" id="A0AA88YWW1"/>
<dbReference type="InterPro" id="IPR024643">
    <property type="entry name" value="Hist_deacetylase_Gln_rich_N"/>
</dbReference>
<dbReference type="InterPro" id="IPR046949">
    <property type="entry name" value="HDAC4/5/7/9"/>
</dbReference>
<evidence type="ECO:0000256" key="3">
    <source>
        <dbReference type="ARBA" id="ARBA00012111"/>
    </source>
</evidence>
<dbReference type="EC" id="3.5.1.98" evidence="3 12"/>
<name>A0AA88YWW1_PINIB</name>
<dbReference type="EMBL" id="VSWD01000001">
    <property type="protein sequence ID" value="KAK3108585.1"/>
    <property type="molecule type" value="Genomic_DNA"/>
</dbReference>
<feature type="coiled-coil region" evidence="15">
    <location>
        <begin position="80"/>
        <end position="160"/>
    </location>
</feature>
<gene>
    <name evidence="19" type="ORF">FSP39_011347</name>
</gene>
<accession>A0AA88YWW1</accession>
<feature type="region of interest" description="Disordered" evidence="16">
    <location>
        <begin position="1024"/>
        <end position="1046"/>
    </location>
</feature>
<feature type="region of interest" description="Disordered" evidence="16">
    <location>
        <begin position="316"/>
        <end position="343"/>
    </location>
</feature>
<evidence type="ECO:0000259" key="18">
    <source>
        <dbReference type="Pfam" id="PF12203"/>
    </source>
</evidence>
<dbReference type="InterPro" id="IPR037138">
    <property type="entry name" value="His_deacetylse_dom_sf"/>
</dbReference>
<comment type="subcellular location">
    <subcellularLocation>
        <location evidence="1 12">Nucleus</location>
    </subcellularLocation>
</comment>
<comment type="caution">
    <text evidence="19">The sequence shown here is derived from an EMBL/GenBank/DDBJ whole genome shotgun (WGS) entry which is preliminary data.</text>
</comment>
<dbReference type="Pfam" id="PF00850">
    <property type="entry name" value="Hist_deacetyl"/>
    <property type="match status" value="1"/>
</dbReference>
<keyword evidence="7 14" id="KW-0862">Zinc</keyword>
<evidence type="ECO:0000256" key="4">
    <source>
        <dbReference type="ARBA" id="ARBA00022491"/>
    </source>
</evidence>
<keyword evidence="15" id="KW-0175">Coiled coil</keyword>
<keyword evidence="9 12" id="KW-0805">Transcription regulation</keyword>
<dbReference type="InterPro" id="IPR023801">
    <property type="entry name" value="His_deacetylse_dom"/>
</dbReference>
<dbReference type="InterPro" id="IPR000286">
    <property type="entry name" value="HDACs"/>
</dbReference>
<dbReference type="Gene3D" id="3.40.800.20">
    <property type="entry name" value="Histone deacetylase domain"/>
    <property type="match status" value="1"/>
</dbReference>
<feature type="binding site" evidence="14">
    <location>
        <position position="635"/>
    </location>
    <ligand>
        <name>Zn(2+)</name>
        <dbReference type="ChEBI" id="CHEBI:29105"/>
    </ligand>
</feature>
<feature type="binding site" evidence="14">
    <location>
        <position position="629"/>
    </location>
    <ligand>
        <name>Zn(2+)</name>
        <dbReference type="ChEBI" id="CHEBI:29105"/>
    </ligand>
</feature>
<dbReference type="GO" id="GO:0141221">
    <property type="term" value="F:histone deacetylase activity, hydrolytic mechanism"/>
    <property type="evidence" value="ECO:0007669"/>
    <property type="project" value="UniProtKB-EC"/>
</dbReference>
<evidence type="ECO:0000259" key="17">
    <source>
        <dbReference type="Pfam" id="PF00850"/>
    </source>
</evidence>
<dbReference type="InterPro" id="IPR023696">
    <property type="entry name" value="Ureohydrolase_dom_sf"/>
</dbReference>
<evidence type="ECO:0000313" key="19">
    <source>
        <dbReference type="EMBL" id="KAK3108585.1"/>
    </source>
</evidence>
<comment type="function">
    <text evidence="12">Responsible for the deacetylation of lysine residues on the N-terminal part of the core histones (H2A, H2B, H3 and H4). Histone deacetylation gives a tag for epigenetic repression and plays an important role in transcriptional regulation, cell cycle progression and developmental events.</text>
</comment>
<evidence type="ECO:0000256" key="7">
    <source>
        <dbReference type="ARBA" id="ARBA00022833"/>
    </source>
</evidence>
<feature type="region of interest" description="Disordered" evidence="16">
    <location>
        <begin position="396"/>
        <end position="433"/>
    </location>
</feature>
<evidence type="ECO:0000256" key="16">
    <source>
        <dbReference type="SAM" id="MobiDB-lite"/>
    </source>
</evidence>
<keyword evidence="20" id="KW-1185">Reference proteome</keyword>
<evidence type="ECO:0000256" key="13">
    <source>
        <dbReference type="PIRSR" id="PIRSR037911-1"/>
    </source>
</evidence>
<evidence type="ECO:0000256" key="10">
    <source>
        <dbReference type="ARBA" id="ARBA00023163"/>
    </source>
</evidence>
<feature type="compositionally biased region" description="Basic residues" evidence="16">
    <location>
        <begin position="572"/>
        <end position="583"/>
    </location>
</feature>
<dbReference type="PANTHER" id="PTHR45364">
    <property type="entry name" value="HISTONE DEACETYLASE 9-RELATED"/>
    <property type="match status" value="1"/>
</dbReference>
<evidence type="ECO:0000256" key="15">
    <source>
        <dbReference type="SAM" id="Coils"/>
    </source>
</evidence>
<feature type="domain" description="Histone deacetylase" evidence="17">
    <location>
        <begin position="635"/>
        <end position="949"/>
    </location>
</feature>
<feature type="region of interest" description="Disordered" evidence="16">
    <location>
        <begin position="460"/>
        <end position="481"/>
    </location>
</feature>
<evidence type="ECO:0000256" key="8">
    <source>
        <dbReference type="ARBA" id="ARBA00022853"/>
    </source>
</evidence>
<keyword evidence="11" id="KW-0539">Nucleus</keyword>
<protein>
    <recommendedName>
        <fullName evidence="3 12">Histone deacetylase</fullName>
        <ecNumber evidence="3 12">3.5.1.98</ecNumber>
    </recommendedName>
</protein>
<dbReference type="Pfam" id="PF12203">
    <property type="entry name" value="HDAC4_Gln"/>
    <property type="match status" value="1"/>
</dbReference>
<evidence type="ECO:0000256" key="11">
    <source>
        <dbReference type="ARBA" id="ARBA00023242"/>
    </source>
</evidence>
<dbReference type="SUPFAM" id="SSF52768">
    <property type="entry name" value="Arginase/deacetylase"/>
    <property type="match status" value="1"/>
</dbReference>
<feature type="compositionally biased region" description="Low complexity" evidence="16">
    <location>
        <begin position="326"/>
        <end position="340"/>
    </location>
</feature>
<dbReference type="GO" id="GO:0005634">
    <property type="term" value="C:nucleus"/>
    <property type="evidence" value="ECO:0007669"/>
    <property type="project" value="UniProtKB-SubCell"/>
</dbReference>
<dbReference type="GO" id="GO:0046872">
    <property type="term" value="F:metal ion binding"/>
    <property type="evidence" value="ECO:0007669"/>
    <property type="project" value="UniProtKB-KW"/>
</dbReference>
<dbReference type="PANTHER" id="PTHR45364:SF13">
    <property type="entry name" value="HISTONE DEACETYLASE"/>
    <property type="match status" value="1"/>
</dbReference>
<dbReference type="FunFam" id="3.40.800.20:FF:000002">
    <property type="entry name" value="Histone deacetylase"/>
    <property type="match status" value="1"/>
</dbReference>
<feature type="compositionally biased region" description="Low complexity" evidence="16">
    <location>
        <begin position="460"/>
        <end position="471"/>
    </location>
</feature>
<keyword evidence="6 12" id="KW-0378">Hydrolase</keyword>
<keyword evidence="4 12" id="KW-0678">Repressor</keyword>
<feature type="compositionally biased region" description="Polar residues" evidence="16">
    <location>
        <begin position="179"/>
        <end position="193"/>
    </location>
</feature>
<reference evidence="19" key="1">
    <citation type="submission" date="2019-08" db="EMBL/GenBank/DDBJ databases">
        <title>The improved chromosome-level genome for the pearl oyster Pinctada fucata martensii using PacBio sequencing and Hi-C.</title>
        <authorList>
            <person name="Zheng Z."/>
        </authorList>
    </citation>
    <scope>NUCLEOTIDE SEQUENCE</scope>
    <source>
        <strain evidence="19">ZZ-2019</strain>
        <tissue evidence="19">Adductor muscle</tissue>
    </source>
</reference>
<evidence type="ECO:0000256" key="2">
    <source>
        <dbReference type="ARBA" id="ARBA00007738"/>
    </source>
</evidence>
<comment type="similarity">
    <text evidence="2 12">Belongs to the histone deacetylase family. HD type 2 subfamily.</text>
</comment>
<feature type="binding site" evidence="14">
    <location>
        <position position="708"/>
    </location>
    <ligand>
        <name>Zn(2+)</name>
        <dbReference type="ChEBI" id="CHEBI:29105"/>
    </ligand>
</feature>
<evidence type="ECO:0000256" key="9">
    <source>
        <dbReference type="ARBA" id="ARBA00023015"/>
    </source>
</evidence>
<feature type="region of interest" description="Disordered" evidence="16">
    <location>
        <begin position="170"/>
        <end position="209"/>
    </location>
</feature>
<keyword evidence="10 12" id="KW-0804">Transcription</keyword>
<feature type="region of interest" description="Disordered" evidence="16">
    <location>
        <begin position="260"/>
        <end position="290"/>
    </location>
</feature>
<dbReference type="PIRSF" id="PIRSF037911">
    <property type="entry name" value="HDAC_II_euk"/>
    <property type="match status" value="1"/>
</dbReference>
<dbReference type="GO" id="GO:0000122">
    <property type="term" value="P:negative regulation of transcription by RNA polymerase II"/>
    <property type="evidence" value="ECO:0007669"/>
    <property type="project" value="InterPro"/>
</dbReference>
<sequence length="1046" mass="116817">MHVETLLNKQLDRDRSSEKEYIYRSDLDVNYLHINQSPMGSPNIQRRHHPAGVFPNQDAALQQELVSLKQQQDMQQQLLLQQFRQQQQQLAQEHEKQIQEHIKVNMHLVLMKQHQEFLDQQKKLEERHRLEKEMLEKERLEQIKNKRDNERSAVASSEVKAKLQEFVLTRTQREAARNSPPQFRQWMEQSSPPQAGLSPPYGPHLLGKYEDDFPLRKTASEPNLKVRSALKQKLERRVTHSPLLRRKEKAALFKRKAPLSIDCSSNSDSGPNSPPAGLHGALANGNLPSKEDPSTYPFASLYRSMGYHGTDLYPSPSMPNISLGRPPSSSGTNNSSSSPTEAELRAARLGMSIPSHMMPAGYPMYPIPPAVLDGEYPPQGNQAYISAQIKALEEARSQSKLGHSPLASPFVPLPGASTPGSAASEAHQARIHRHHKPLGRTHSAPLPIGHPFLQQQSLLLQQQQQQQQQPQDLAAHPTSNPEQALKDKLFVKQHIRQAVLQRVGSKSHMENVDEETEAKLAQEMRESREQDVVVIKDHGSMEESSSETERPSATTSTPDRETFPSHRELVKPRPRGPSHHRPLARTQSSPLVTLHLPPQQSQQESQPMSYKFTTGIAYDTIMHKHQCQCGNNANHPEHAGRLQSIWSRLQERGLISRCERIRSRKASVEELQCCHTESHALLYGTNPLNRQRLDPRLFENVHFCMLPCGGIGVDSDTVWNEMHTYIAARTAAGCVTELATRVANRELKNGFAVVRPPGHHAESNQAMGFCYFNNIAIAAKQLREKSNAEKVLIVDWDVHHGNSTQQIFYSDPSVLYISIHRHDNGNFFPGTGSPSECGEGEGAGFNVNIAFGGSLEPPLGDAEYLAAFRTLVMPIAKDFKPDIVLVSAGFDAAVGHPAPLGGYLVSPACFGHMTRELMSLADGKVVLALEGGYDLTAICDSSEMCIKALLGDELPPVKEEELCRVPYQPALETLEQSINIQTKHWPSVQRFLGSLHYSLLEAQKREMEEADTVSALASLSMVTGKRSGSMEQETEPVEEAMEEEQS</sequence>
<dbReference type="Gene3D" id="6.10.250.1550">
    <property type="match status" value="1"/>
</dbReference>
<feature type="binding site" evidence="14">
    <location>
        <position position="627"/>
    </location>
    <ligand>
        <name>Zn(2+)</name>
        <dbReference type="ChEBI" id="CHEBI:29105"/>
    </ligand>
</feature>
<feature type="compositionally biased region" description="Basic and acidic residues" evidence="16">
    <location>
        <begin position="507"/>
        <end position="541"/>
    </location>
</feature>
<dbReference type="Proteomes" id="UP001186944">
    <property type="component" value="Unassembled WGS sequence"/>
</dbReference>
<feature type="domain" description="Histone deacetylase glutamine rich N-terminal" evidence="18">
    <location>
        <begin position="58"/>
        <end position="142"/>
    </location>
</feature>
<evidence type="ECO:0000256" key="6">
    <source>
        <dbReference type="ARBA" id="ARBA00022801"/>
    </source>
</evidence>
<evidence type="ECO:0000256" key="5">
    <source>
        <dbReference type="ARBA" id="ARBA00022723"/>
    </source>
</evidence>
<feature type="region of interest" description="Disordered" evidence="16">
    <location>
        <begin position="502"/>
        <end position="591"/>
    </location>
</feature>
<feature type="compositionally biased region" description="Acidic residues" evidence="16">
    <location>
        <begin position="1032"/>
        <end position="1046"/>
    </location>
</feature>
<organism evidence="19 20">
    <name type="scientific">Pinctada imbricata</name>
    <name type="common">Atlantic pearl-oyster</name>
    <name type="synonym">Pinctada martensii</name>
    <dbReference type="NCBI Taxonomy" id="66713"/>
    <lineage>
        <taxon>Eukaryota</taxon>
        <taxon>Metazoa</taxon>
        <taxon>Spiralia</taxon>
        <taxon>Lophotrochozoa</taxon>
        <taxon>Mollusca</taxon>
        <taxon>Bivalvia</taxon>
        <taxon>Autobranchia</taxon>
        <taxon>Pteriomorphia</taxon>
        <taxon>Pterioida</taxon>
        <taxon>Pterioidea</taxon>
        <taxon>Pteriidae</taxon>
        <taxon>Pinctada</taxon>
    </lineage>
</organism>
<feature type="active site" evidence="13">
    <location>
        <position position="760"/>
    </location>
</feature>